<dbReference type="Gene3D" id="3.40.225.10">
    <property type="entry name" value="Class II aldolase/adducin N-terminal domain"/>
    <property type="match status" value="1"/>
</dbReference>
<name>A0A650CEB4_SULOH</name>
<dbReference type="InterPro" id="IPR013749">
    <property type="entry name" value="PM/HMP-P_kinase-1"/>
</dbReference>
<dbReference type="KEGG" id="soh:D1869_02465"/>
<gene>
    <name evidence="4" type="primary">thiD</name>
    <name evidence="4" type="ORF">D1869_02465</name>
    <name evidence="3" type="ORF">HNQ62_000620</name>
</gene>
<evidence type="ECO:0000313" key="5">
    <source>
        <dbReference type="Proteomes" id="UP000427373"/>
    </source>
</evidence>
<dbReference type="Pfam" id="PF08543">
    <property type="entry name" value="Phos_pyr_kin"/>
    <property type="match status" value="1"/>
</dbReference>
<dbReference type="SUPFAM" id="SSF53613">
    <property type="entry name" value="Ribokinase-like"/>
    <property type="match status" value="1"/>
</dbReference>
<proteinExistence type="predicted"/>
<dbReference type="OrthoDB" id="43786at2157"/>
<dbReference type="SUPFAM" id="SSF53639">
    <property type="entry name" value="AraD/HMP-PK domain-like"/>
    <property type="match status" value="1"/>
</dbReference>
<dbReference type="InterPro" id="IPR004399">
    <property type="entry name" value="HMP/HMP-P_kinase_dom"/>
</dbReference>
<dbReference type="EC" id="2.7.4.7" evidence="3 4"/>
<dbReference type="PANTHER" id="PTHR20858">
    <property type="entry name" value="PHOSPHOMETHYLPYRIMIDINE KINASE"/>
    <property type="match status" value="1"/>
</dbReference>
<evidence type="ECO:0000313" key="3">
    <source>
        <dbReference type="EMBL" id="MBB5252887.1"/>
    </source>
</evidence>
<dbReference type="EMBL" id="CP045484">
    <property type="protein sequence ID" value="QGR16180.1"/>
    <property type="molecule type" value="Genomic_DNA"/>
</dbReference>
<dbReference type="GO" id="GO:0008902">
    <property type="term" value="F:hydroxymethylpyrimidine kinase activity"/>
    <property type="evidence" value="ECO:0007669"/>
    <property type="project" value="UniProtKB-EC"/>
</dbReference>
<dbReference type="PANTHER" id="PTHR20858:SF17">
    <property type="entry name" value="HYDROXYMETHYLPYRIMIDINE_PHOSPHOMETHYLPYRIMIDINE KINASE THI20-RELATED"/>
    <property type="match status" value="1"/>
</dbReference>
<dbReference type="EC" id="2.7.1.49" evidence="3 4"/>
<feature type="domain" description="Pyridoxamine kinase/Phosphomethylpyrimidine kinase" evidence="1">
    <location>
        <begin position="13"/>
        <end position="255"/>
    </location>
</feature>
<dbReference type="RefSeq" id="WP_156013757.1">
    <property type="nucleotide sequence ID" value="NZ_CP045484.1"/>
</dbReference>
<evidence type="ECO:0000313" key="4">
    <source>
        <dbReference type="EMBL" id="QGR16180.1"/>
    </source>
</evidence>
<dbReference type="CDD" id="cd01169">
    <property type="entry name" value="HMPP_kinase"/>
    <property type="match status" value="1"/>
</dbReference>
<dbReference type="GO" id="GO:0005829">
    <property type="term" value="C:cytosol"/>
    <property type="evidence" value="ECO:0007669"/>
    <property type="project" value="TreeGrafter"/>
</dbReference>
<dbReference type="Proteomes" id="UP000582213">
    <property type="component" value="Unassembled WGS sequence"/>
</dbReference>
<sequence length="448" mass="50885">MKKVVALSVAGIDTGNGAGAETDIKVYEILGVHGTLVVSAITAQNTRGIKDILVIERDFFQKQLETVLEDFDINNVKIGMIYNKEQYEVVKEYLEGKTIVTDPVIFAKDGTQLIKDLEDYKKYILPITTVLTPNAVEASYFSGINIKTLEDMKKSSKIISNTYNIPYVIVKGGHISTKYSFDILYDAKKDSFYLVGYERINQKNTHGTGSVFSTVISAELAKGEKIYNAIRIARDILQTSIEYGLEIGKGIGPVDPLVYIEKNAYKYKVIEDMYKFANFVESTPSFYKLIPEVQSNLAHSIPSSYVKDLNDIATFKNRIIRNWDNKVSIGFPVVFGKPTHTARLLLATIRKGERATVLINIRYDENTIKLLRLYGYDVIEIDREKEPEHEIEGKSMQWIIDFIYENYGKIPNVIFDKGMKGKEAMIRIWTEDIDTIIDTLNYICKNLS</sequence>
<dbReference type="NCBIfam" id="TIGR00097">
    <property type="entry name" value="HMP-P_kinase"/>
    <property type="match status" value="1"/>
</dbReference>
<keyword evidence="4" id="KW-0808">Transferase</keyword>
<dbReference type="InterPro" id="IPR036409">
    <property type="entry name" value="Aldolase_II/adducin_N_sf"/>
</dbReference>
<dbReference type="GeneID" id="42800074"/>
<dbReference type="InterPro" id="IPR019293">
    <property type="entry name" value="ThiN"/>
</dbReference>
<organism evidence="4 5">
    <name type="scientific">Sulfurisphaera ohwakuensis</name>
    <dbReference type="NCBI Taxonomy" id="69656"/>
    <lineage>
        <taxon>Archaea</taxon>
        <taxon>Thermoproteota</taxon>
        <taxon>Thermoprotei</taxon>
        <taxon>Sulfolobales</taxon>
        <taxon>Sulfolobaceae</taxon>
        <taxon>Sulfurisphaera</taxon>
    </lineage>
</organism>
<keyword evidence="5" id="KW-1185">Reference proteome</keyword>
<dbReference type="Pfam" id="PF10120">
    <property type="entry name" value="ThiN"/>
    <property type="match status" value="1"/>
</dbReference>
<dbReference type="AlphaFoldDB" id="A0A650CEB4"/>
<accession>A0A650CEB4</accession>
<evidence type="ECO:0000313" key="6">
    <source>
        <dbReference type="Proteomes" id="UP000582213"/>
    </source>
</evidence>
<protein>
    <submittedName>
        <fullName evidence="4">Bifunctional hydroxymethylpyrimidine kinase/phosphomethylpyrimidine kinase</fullName>
        <ecNumber evidence="3 4">2.7.1.49</ecNumber>
        <ecNumber evidence="3 4">2.7.4.7</ecNumber>
    </submittedName>
    <submittedName>
        <fullName evidence="3">Hydroxymethylpyrimidine/phosphomethylpyrimidine kinase</fullName>
    </submittedName>
</protein>
<dbReference type="InterPro" id="IPR029056">
    <property type="entry name" value="Ribokinase-like"/>
</dbReference>
<reference evidence="3 6" key="2">
    <citation type="submission" date="2020-08" db="EMBL/GenBank/DDBJ databases">
        <title>Genomic Encyclopedia of Type Strains, Phase IV (KMG-IV): sequencing the most valuable type-strain genomes for metagenomic binning, comparative biology and taxonomic classification.</title>
        <authorList>
            <person name="Goeker M."/>
        </authorList>
    </citation>
    <scope>NUCLEOTIDE SEQUENCE [LARGE SCALE GENOMIC DNA]</scope>
    <source>
        <strain evidence="3 6">DSM 12421</strain>
    </source>
</reference>
<evidence type="ECO:0000259" key="1">
    <source>
        <dbReference type="Pfam" id="PF08543"/>
    </source>
</evidence>
<dbReference type="GO" id="GO:0008972">
    <property type="term" value="F:phosphomethylpyrimidine kinase activity"/>
    <property type="evidence" value="ECO:0007669"/>
    <property type="project" value="UniProtKB-EC"/>
</dbReference>
<dbReference type="GO" id="GO:0009228">
    <property type="term" value="P:thiamine biosynthetic process"/>
    <property type="evidence" value="ECO:0007669"/>
    <property type="project" value="InterPro"/>
</dbReference>
<dbReference type="Proteomes" id="UP000427373">
    <property type="component" value="Chromosome"/>
</dbReference>
<evidence type="ECO:0000259" key="2">
    <source>
        <dbReference type="Pfam" id="PF10120"/>
    </source>
</evidence>
<feature type="domain" description="Thiamine-phosphate synthase ThiN" evidence="2">
    <location>
        <begin position="273"/>
        <end position="440"/>
    </location>
</feature>
<reference evidence="4 5" key="1">
    <citation type="submission" date="2019-10" db="EMBL/GenBank/DDBJ databases">
        <title>Genome Sequences from Six Type Strain Members of the Archaeal Family Sulfolobaceae: Acidianus ambivalens, Acidianus infernus, Metallosphaera prunae, Stygiolobus azoricus, Sulfolobus metallicus, and Sulfurisphaera ohwakuensis.</title>
        <authorList>
            <person name="Counts J.A."/>
            <person name="Kelly R.M."/>
        </authorList>
    </citation>
    <scope>NUCLEOTIDE SEQUENCE [LARGE SCALE GENOMIC DNA]</scope>
    <source>
        <strain evidence="4 5">TA-1</strain>
    </source>
</reference>
<dbReference type="Gene3D" id="3.40.1190.20">
    <property type="match status" value="1"/>
</dbReference>
<dbReference type="EMBL" id="JACHFY010000002">
    <property type="protein sequence ID" value="MBB5252887.1"/>
    <property type="molecule type" value="Genomic_DNA"/>
</dbReference>
<keyword evidence="4" id="KW-0418">Kinase</keyword>